<evidence type="ECO:0000256" key="1">
    <source>
        <dbReference type="SAM" id="Phobius"/>
    </source>
</evidence>
<organism evidence="2 3">
    <name type="scientific">Lentilactobacillus raoultii</name>
    <dbReference type="NCBI Taxonomy" id="1987503"/>
    <lineage>
        <taxon>Bacteria</taxon>
        <taxon>Bacillati</taxon>
        <taxon>Bacillota</taxon>
        <taxon>Bacilli</taxon>
        <taxon>Lactobacillales</taxon>
        <taxon>Lactobacillaceae</taxon>
        <taxon>Lentilactobacillus</taxon>
    </lineage>
</organism>
<proteinExistence type="predicted"/>
<name>A0ABW3PIU0_9LACO</name>
<gene>
    <name evidence="2" type="ORF">ACFQ22_02085</name>
</gene>
<dbReference type="Proteomes" id="UP001597156">
    <property type="component" value="Unassembled WGS sequence"/>
</dbReference>
<keyword evidence="1" id="KW-0472">Membrane</keyword>
<feature type="transmembrane region" description="Helical" evidence="1">
    <location>
        <begin position="192"/>
        <end position="211"/>
    </location>
</feature>
<feature type="transmembrane region" description="Helical" evidence="1">
    <location>
        <begin position="156"/>
        <end position="180"/>
    </location>
</feature>
<accession>A0ABW3PIU0</accession>
<feature type="transmembrane region" description="Helical" evidence="1">
    <location>
        <begin position="126"/>
        <end position="149"/>
    </location>
</feature>
<dbReference type="InterPro" id="IPR025699">
    <property type="entry name" value="ABC2_memb-like"/>
</dbReference>
<feature type="transmembrane region" description="Helical" evidence="1">
    <location>
        <begin position="48"/>
        <end position="66"/>
    </location>
</feature>
<dbReference type="Pfam" id="PF13346">
    <property type="entry name" value="ABC2_membrane_5"/>
    <property type="match status" value="1"/>
</dbReference>
<keyword evidence="1" id="KW-1133">Transmembrane helix</keyword>
<sequence>MMRNAGKVMRLDAATWPLKLGFWWTIGLVDLVSLLLVVVGFADEAMSILSVVTVGTAASTITSPFFSNRKYGTDGMLATMPFQRIEIVLGHFFYGLSRILTLEMNLFAIFVLTMEVFHADDAVNTFILFSISSSLFLLSILILSYPLIFNFAFQQVLLLVTAVTVSLGLIVMLIVPVISVADLIRRLTVMDLSGLGLLMVIGLLVSIWLSIKFYDRKEF</sequence>
<keyword evidence="1" id="KW-0812">Transmembrane</keyword>
<evidence type="ECO:0000313" key="2">
    <source>
        <dbReference type="EMBL" id="MFD1124153.1"/>
    </source>
</evidence>
<dbReference type="EMBL" id="JBHTLH010000005">
    <property type="protein sequence ID" value="MFD1124153.1"/>
    <property type="molecule type" value="Genomic_DNA"/>
</dbReference>
<keyword evidence="3" id="KW-1185">Reference proteome</keyword>
<evidence type="ECO:0000313" key="3">
    <source>
        <dbReference type="Proteomes" id="UP001597156"/>
    </source>
</evidence>
<comment type="caution">
    <text evidence="2">The sequence shown here is derived from an EMBL/GenBank/DDBJ whole genome shotgun (WGS) entry which is preliminary data.</text>
</comment>
<feature type="transmembrane region" description="Helical" evidence="1">
    <location>
        <begin position="21"/>
        <end position="42"/>
    </location>
</feature>
<feature type="transmembrane region" description="Helical" evidence="1">
    <location>
        <begin position="87"/>
        <end position="114"/>
    </location>
</feature>
<dbReference type="RefSeq" id="WP_121977760.1">
    <property type="nucleotide sequence ID" value="NZ_JBHTLH010000005.1"/>
</dbReference>
<reference evidence="3" key="1">
    <citation type="journal article" date="2019" name="Int. J. Syst. Evol. Microbiol.">
        <title>The Global Catalogue of Microorganisms (GCM) 10K type strain sequencing project: providing services to taxonomists for standard genome sequencing and annotation.</title>
        <authorList>
            <consortium name="The Broad Institute Genomics Platform"/>
            <consortium name="The Broad Institute Genome Sequencing Center for Infectious Disease"/>
            <person name="Wu L."/>
            <person name="Ma J."/>
        </authorList>
    </citation>
    <scope>NUCLEOTIDE SEQUENCE [LARGE SCALE GENOMIC DNA]</scope>
    <source>
        <strain evidence="3">CCUG 71848</strain>
    </source>
</reference>
<protein>
    <submittedName>
        <fullName evidence="2">ABC-2 transporter permease</fullName>
    </submittedName>
</protein>